<name>A0A7X0PAW2_9BURK</name>
<dbReference type="Pfam" id="PF07883">
    <property type="entry name" value="Cupin_2"/>
    <property type="match status" value="1"/>
</dbReference>
<proteinExistence type="predicted"/>
<organism evidence="3 4">
    <name type="scientific">Acidovorax soli</name>
    <dbReference type="NCBI Taxonomy" id="592050"/>
    <lineage>
        <taxon>Bacteria</taxon>
        <taxon>Pseudomonadati</taxon>
        <taxon>Pseudomonadota</taxon>
        <taxon>Betaproteobacteria</taxon>
        <taxon>Burkholderiales</taxon>
        <taxon>Comamonadaceae</taxon>
        <taxon>Acidovorax</taxon>
    </lineage>
</organism>
<evidence type="ECO:0000313" key="3">
    <source>
        <dbReference type="EMBL" id="MBB6558530.1"/>
    </source>
</evidence>
<dbReference type="GO" id="GO:0003700">
    <property type="term" value="F:DNA-binding transcription factor activity"/>
    <property type="evidence" value="ECO:0007669"/>
    <property type="project" value="TreeGrafter"/>
</dbReference>
<dbReference type="InterPro" id="IPR001387">
    <property type="entry name" value="Cro/C1-type_HTH"/>
</dbReference>
<evidence type="ECO:0000259" key="2">
    <source>
        <dbReference type="PROSITE" id="PS50943"/>
    </source>
</evidence>
<dbReference type="AlphaFoldDB" id="A0A7X0PAW2"/>
<dbReference type="PROSITE" id="PS50943">
    <property type="entry name" value="HTH_CROC1"/>
    <property type="match status" value="1"/>
</dbReference>
<dbReference type="SUPFAM" id="SSF51182">
    <property type="entry name" value="RmlC-like cupins"/>
    <property type="match status" value="1"/>
</dbReference>
<dbReference type="GO" id="GO:0003677">
    <property type="term" value="F:DNA binding"/>
    <property type="evidence" value="ECO:0007669"/>
    <property type="project" value="UniProtKB-KW"/>
</dbReference>
<dbReference type="SUPFAM" id="SSF47413">
    <property type="entry name" value="lambda repressor-like DNA-binding domains"/>
    <property type="match status" value="1"/>
</dbReference>
<protein>
    <submittedName>
        <fullName evidence="3">Transcriptional regulator with XRE-family HTH domain</fullName>
    </submittedName>
</protein>
<keyword evidence="1" id="KW-0238">DNA-binding</keyword>
<dbReference type="InterPro" id="IPR014710">
    <property type="entry name" value="RmlC-like_jellyroll"/>
</dbReference>
<comment type="caution">
    <text evidence="3">The sequence shown here is derived from an EMBL/GenBank/DDBJ whole genome shotgun (WGS) entry which is preliminary data.</text>
</comment>
<dbReference type="PANTHER" id="PTHR46797">
    <property type="entry name" value="HTH-TYPE TRANSCRIPTIONAL REGULATOR"/>
    <property type="match status" value="1"/>
</dbReference>
<feature type="domain" description="HTH cro/C1-type" evidence="2">
    <location>
        <begin position="22"/>
        <end position="76"/>
    </location>
</feature>
<dbReference type="Pfam" id="PF01381">
    <property type="entry name" value="HTH_3"/>
    <property type="match status" value="1"/>
</dbReference>
<evidence type="ECO:0000313" key="4">
    <source>
        <dbReference type="Proteomes" id="UP000575083"/>
    </source>
</evidence>
<dbReference type="PANTHER" id="PTHR46797:SF20">
    <property type="entry name" value="BLR4304 PROTEIN"/>
    <property type="match status" value="1"/>
</dbReference>
<dbReference type="CDD" id="cd00093">
    <property type="entry name" value="HTH_XRE"/>
    <property type="match status" value="1"/>
</dbReference>
<dbReference type="InterPro" id="IPR050807">
    <property type="entry name" value="TransReg_Diox_bact_type"/>
</dbReference>
<accession>A0A7X0PAW2</accession>
<reference evidence="3 4" key="1">
    <citation type="submission" date="2020-08" db="EMBL/GenBank/DDBJ databases">
        <title>Functional genomics of gut bacteria from endangered species of beetles.</title>
        <authorList>
            <person name="Carlos-Shanley C."/>
        </authorList>
    </citation>
    <scope>NUCLEOTIDE SEQUENCE [LARGE SCALE GENOMIC DNA]</scope>
    <source>
        <strain evidence="3 4">S00198</strain>
    </source>
</reference>
<dbReference type="InterPro" id="IPR010982">
    <property type="entry name" value="Lambda_DNA-bd_dom_sf"/>
</dbReference>
<dbReference type="Gene3D" id="2.60.120.10">
    <property type="entry name" value="Jelly Rolls"/>
    <property type="match status" value="1"/>
</dbReference>
<dbReference type="Proteomes" id="UP000575083">
    <property type="component" value="Unassembled WGS sequence"/>
</dbReference>
<dbReference type="GO" id="GO:0005829">
    <property type="term" value="C:cytosol"/>
    <property type="evidence" value="ECO:0007669"/>
    <property type="project" value="TreeGrafter"/>
</dbReference>
<gene>
    <name evidence="3" type="ORF">HNP48_001194</name>
</gene>
<evidence type="ECO:0000256" key="1">
    <source>
        <dbReference type="ARBA" id="ARBA00023125"/>
    </source>
</evidence>
<dbReference type="SMART" id="SM00530">
    <property type="entry name" value="HTH_XRE"/>
    <property type="match status" value="1"/>
</dbReference>
<sequence>MQAITTPPSEPALDRETLSARVRAARHDKRMTLVQVAQAAGISAATVSRVERGQMSLTYEKLTALARALGIELSSLLAGSGATGSSSSAGPSLTRAGQGVSYRSDAYLYTWLNADLARKRMTPTRMVVYARTVQESPGYSRHAGEEFLFVLSGALQVHFETGEAIDVAQGDCLYFDSRVGHFFLSSGEGNAEIIGAISETG</sequence>
<dbReference type="RefSeq" id="WP_184855958.1">
    <property type="nucleotide sequence ID" value="NZ_JACHLK010000002.1"/>
</dbReference>
<dbReference type="CDD" id="cd02209">
    <property type="entry name" value="cupin_XRE_C"/>
    <property type="match status" value="1"/>
</dbReference>
<dbReference type="Gene3D" id="1.10.260.40">
    <property type="entry name" value="lambda repressor-like DNA-binding domains"/>
    <property type="match status" value="1"/>
</dbReference>
<dbReference type="InterPro" id="IPR013096">
    <property type="entry name" value="Cupin_2"/>
</dbReference>
<dbReference type="EMBL" id="JACHLK010000002">
    <property type="protein sequence ID" value="MBB6558530.1"/>
    <property type="molecule type" value="Genomic_DNA"/>
</dbReference>
<keyword evidence="4" id="KW-1185">Reference proteome</keyword>
<dbReference type="InterPro" id="IPR011051">
    <property type="entry name" value="RmlC_Cupin_sf"/>
</dbReference>